<evidence type="ECO:0000313" key="1">
    <source>
        <dbReference type="EMBL" id="TYP73211.1"/>
    </source>
</evidence>
<protein>
    <submittedName>
        <fullName evidence="1">Uncharacterized protein</fullName>
    </submittedName>
</protein>
<reference evidence="1 2" key="1">
    <citation type="submission" date="2019-07" db="EMBL/GenBank/DDBJ databases">
        <title>Genomic Encyclopedia of Type Strains, Phase III (KMG-III): the genomes of soil and plant-associated and newly described type strains.</title>
        <authorList>
            <person name="Whitman W."/>
        </authorList>
    </citation>
    <scope>NUCLEOTIDE SEQUENCE [LARGE SCALE GENOMIC DNA]</scope>
    <source>
        <strain evidence="1 2">BL24</strain>
    </source>
</reference>
<accession>A0A5S5C1A4</accession>
<dbReference type="EMBL" id="VNHS01000007">
    <property type="protein sequence ID" value="TYP73211.1"/>
    <property type="molecule type" value="Genomic_DNA"/>
</dbReference>
<comment type="caution">
    <text evidence="1">The sequence shown here is derived from an EMBL/GenBank/DDBJ whole genome shotgun (WGS) entry which is preliminary data.</text>
</comment>
<sequence>MADGKRETHLDRYAQERLRNLKVAEPLLVGSVINDGLTSYFPTARVPYRKSIEEISTVSSFLMLGSLEINNLSE</sequence>
<proteinExistence type="predicted"/>
<name>A0A5S5C1A4_9BACL</name>
<evidence type="ECO:0000313" key="2">
    <source>
        <dbReference type="Proteomes" id="UP000323257"/>
    </source>
</evidence>
<keyword evidence="2" id="KW-1185">Reference proteome</keyword>
<dbReference type="AlphaFoldDB" id="A0A5S5C1A4"/>
<dbReference type="Proteomes" id="UP000323257">
    <property type="component" value="Unassembled WGS sequence"/>
</dbReference>
<gene>
    <name evidence="1" type="ORF">BCM02_107195</name>
</gene>
<organism evidence="1 2">
    <name type="scientific">Paenibacillus methanolicus</name>
    <dbReference type="NCBI Taxonomy" id="582686"/>
    <lineage>
        <taxon>Bacteria</taxon>
        <taxon>Bacillati</taxon>
        <taxon>Bacillota</taxon>
        <taxon>Bacilli</taxon>
        <taxon>Bacillales</taxon>
        <taxon>Paenibacillaceae</taxon>
        <taxon>Paenibacillus</taxon>
    </lineage>
</organism>